<dbReference type="PANTHER" id="PTHR43827:SF3">
    <property type="entry name" value="NADP-DEPENDENT OXIDOREDUCTASE DOMAIN-CONTAINING PROTEIN"/>
    <property type="match status" value="1"/>
</dbReference>
<feature type="domain" description="NADP-dependent oxidoreductase" evidence="7">
    <location>
        <begin position="17"/>
        <end position="268"/>
    </location>
</feature>
<protein>
    <submittedName>
        <fullName evidence="8">Aldo/keto reductase</fullName>
        <ecNumber evidence="8">1.1.1.188</ecNumber>
    </submittedName>
</protein>
<keyword evidence="3 8" id="KW-0560">Oxidoreductase</keyword>
<feature type="site" description="Lowers pKa of active site Tyr" evidence="6">
    <location>
        <position position="75"/>
    </location>
</feature>
<evidence type="ECO:0000256" key="3">
    <source>
        <dbReference type="ARBA" id="ARBA00023002"/>
    </source>
</evidence>
<reference evidence="8 9" key="1">
    <citation type="submission" date="2014-03" db="EMBL/GenBank/DDBJ databases">
        <title>Genomics of Bifidobacteria.</title>
        <authorList>
            <person name="Ventura M."/>
            <person name="Milani C."/>
            <person name="Lugli G.A."/>
        </authorList>
    </citation>
    <scope>NUCLEOTIDE SEQUENCE [LARGE SCALE GENOMIC DNA]</scope>
    <source>
        <strain evidence="8 9">LMG 11591</strain>
    </source>
</reference>
<dbReference type="PIRSF" id="PIRSF000097">
    <property type="entry name" value="AKR"/>
    <property type="match status" value="1"/>
</dbReference>
<dbReference type="EMBL" id="JGZB01000004">
    <property type="protein sequence ID" value="KFI68106.1"/>
    <property type="molecule type" value="Genomic_DNA"/>
</dbReference>
<dbReference type="AlphaFoldDB" id="A0A087BAQ6"/>
<gene>
    <name evidence="8" type="ORF">BMAGN_0054</name>
</gene>
<dbReference type="PROSITE" id="PS00798">
    <property type="entry name" value="ALDOKETO_REDUCTASE_1"/>
    <property type="match status" value="1"/>
</dbReference>
<dbReference type="PANTHER" id="PTHR43827">
    <property type="entry name" value="2,5-DIKETO-D-GLUCONIC ACID REDUCTASE"/>
    <property type="match status" value="1"/>
</dbReference>
<dbReference type="Pfam" id="PF00248">
    <property type="entry name" value="Aldo_ket_red"/>
    <property type="match status" value="1"/>
</dbReference>
<feature type="binding site" evidence="5">
    <location>
        <position position="108"/>
    </location>
    <ligand>
        <name>substrate</name>
    </ligand>
</feature>
<dbReference type="STRING" id="1692.BMAGN_0054"/>
<name>A0A087BAQ6_9BIFI</name>
<comment type="similarity">
    <text evidence="1">Belongs to the aldo/keto reductase family.</text>
</comment>
<dbReference type="EC" id="1.1.1.188" evidence="8"/>
<dbReference type="InterPro" id="IPR020471">
    <property type="entry name" value="AKR"/>
</dbReference>
<dbReference type="GO" id="GO:0047017">
    <property type="term" value="F:prostaglandin F synthase activity"/>
    <property type="evidence" value="ECO:0007669"/>
    <property type="project" value="UniProtKB-EC"/>
</dbReference>
<dbReference type="InterPro" id="IPR018170">
    <property type="entry name" value="Aldo/ket_reductase_CS"/>
</dbReference>
<dbReference type="eggNOG" id="COG0656">
    <property type="taxonomic scope" value="Bacteria"/>
</dbReference>
<dbReference type="PRINTS" id="PR00069">
    <property type="entry name" value="ALDKETRDTASE"/>
</dbReference>
<evidence type="ECO:0000256" key="2">
    <source>
        <dbReference type="ARBA" id="ARBA00022857"/>
    </source>
</evidence>
<organism evidence="8 9">
    <name type="scientific">Bifidobacterium magnum</name>
    <dbReference type="NCBI Taxonomy" id="1692"/>
    <lineage>
        <taxon>Bacteria</taxon>
        <taxon>Bacillati</taxon>
        <taxon>Actinomycetota</taxon>
        <taxon>Actinomycetes</taxon>
        <taxon>Bifidobacteriales</taxon>
        <taxon>Bifidobacteriaceae</taxon>
        <taxon>Bifidobacterium</taxon>
    </lineage>
</organism>
<dbReference type="RefSeq" id="WP_022860351.1">
    <property type="nucleotide sequence ID" value="NZ_JGZB01000004.1"/>
</dbReference>
<dbReference type="SUPFAM" id="SSF51430">
    <property type="entry name" value="NAD(P)-linked oxidoreductase"/>
    <property type="match status" value="1"/>
</dbReference>
<dbReference type="InterPro" id="IPR023210">
    <property type="entry name" value="NADP_OxRdtase_dom"/>
</dbReference>
<proteinExistence type="inferred from homology"/>
<accession>A0A087BAQ6</accession>
<comment type="caution">
    <text evidence="8">The sequence shown here is derived from an EMBL/GenBank/DDBJ whole genome shotgun (WGS) entry which is preliminary data.</text>
</comment>
<evidence type="ECO:0000259" key="7">
    <source>
        <dbReference type="Pfam" id="PF00248"/>
    </source>
</evidence>
<evidence type="ECO:0000313" key="8">
    <source>
        <dbReference type="EMBL" id="KFI68106.1"/>
    </source>
</evidence>
<evidence type="ECO:0000313" key="9">
    <source>
        <dbReference type="Proteomes" id="UP000029052"/>
    </source>
</evidence>
<evidence type="ECO:0000256" key="4">
    <source>
        <dbReference type="PIRSR" id="PIRSR000097-1"/>
    </source>
</evidence>
<dbReference type="Gene3D" id="3.20.20.100">
    <property type="entry name" value="NADP-dependent oxidoreductase domain"/>
    <property type="match status" value="1"/>
</dbReference>
<evidence type="ECO:0000256" key="1">
    <source>
        <dbReference type="ARBA" id="ARBA00007905"/>
    </source>
</evidence>
<dbReference type="CDD" id="cd19071">
    <property type="entry name" value="AKR_AKR1-5-like"/>
    <property type="match status" value="1"/>
</dbReference>
<evidence type="ECO:0000256" key="6">
    <source>
        <dbReference type="PIRSR" id="PIRSR000097-3"/>
    </source>
</evidence>
<keyword evidence="2" id="KW-0521">NADP</keyword>
<evidence type="ECO:0000256" key="5">
    <source>
        <dbReference type="PIRSR" id="PIRSR000097-2"/>
    </source>
</evidence>
<keyword evidence="9" id="KW-1185">Reference proteome</keyword>
<dbReference type="InterPro" id="IPR036812">
    <property type="entry name" value="NAD(P)_OxRdtase_dom_sf"/>
</dbReference>
<feature type="active site" description="Proton donor" evidence="4">
    <location>
        <position position="50"/>
    </location>
</feature>
<dbReference type="FunFam" id="3.20.20.100:FF:000002">
    <property type="entry name" value="2,5-diketo-D-gluconic acid reductase A"/>
    <property type="match status" value="1"/>
</dbReference>
<sequence>MKHEYATLSNGLQIPSLGLGTWLIDNKEVAGVVRKGVELGYRHIDTAEAYENEEGVGVGIAESGIAREDLFVTTKVAAEHKTYDQARDAIDKSLARLGLNYVDLLLIHCPQPWDKFRGAERFFDENINVWRAMEEAYKDGKVKAIGVANFLEADLDNLMAGSDIAPMVNQVLAHVGNMPFDLINYCNDHNIVVEGYSPMGHGEVLDNEAILSMAEKYGVTPAQLCITYDLQHGLVALPKARSTEHLRNNLDTWTEGFEISGEDMQFLDTLHLNEYGESAMWPCYRAND</sequence>
<dbReference type="Proteomes" id="UP000029052">
    <property type="component" value="Unassembled WGS sequence"/>
</dbReference>